<comment type="subcellular location">
    <subcellularLocation>
        <location evidence="1 9">Cell membrane</location>
        <topology evidence="1 9">Multi-pass membrane protein</topology>
    </subcellularLocation>
</comment>
<comment type="caution">
    <text evidence="14">The sequence shown here is derived from an EMBL/GenBank/DDBJ whole genome shotgun (WGS) entry which is preliminary data.</text>
</comment>
<dbReference type="PANTHER" id="PTHR30081:SF1">
    <property type="entry name" value="PROTEIN TRANSLOCASE SUBUNIT SECD"/>
    <property type="match status" value="1"/>
</dbReference>
<feature type="transmembrane region" description="Helical" evidence="9">
    <location>
        <begin position="6"/>
        <end position="24"/>
    </location>
</feature>
<dbReference type="NCBIfam" id="TIGR01129">
    <property type="entry name" value="secD"/>
    <property type="match status" value="1"/>
</dbReference>
<dbReference type="InterPro" id="IPR048634">
    <property type="entry name" value="SecD_SecF_C"/>
</dbReference>
<keyword evidence="4 9" id="KW-0812">Transmembrane</keyword>
<evidence type="ECO:0000256" key="2">
    <source>
        <dbReference type="ARBA" id="ARBA00022448"/>
    </source>
</evidence>
<evidence type="ECO:0000259" key="10">
    <source>
        <dbReference type="Pfam" id="PF02355"/>
    </source>
</evidence>
<dbReference type="Gene3D" id="3.30.70.3400">
    <property type="match status" value="1"/>
</dbReference>
<dbReference type="Pfam" id="PF21760">
    <property type="entry name" value="SecD_1st"/>
    <property type="match status" value="1"/>
</dbReference>
<keyword evidence="8 9" id="KW-0472">Membrane</keyword>
<dbReference type="Proteomes" id="UP000315217">
    <property type="component" value="Unassembled WGS sequence"/>
</dbReference>
<dbReference type="Gene3D" id="3.30.1360.200">
    <property type="match status" value="1"/>
</dbReference>
<keyword evidence="2 9" id="KW-0813">Transport</keyword>
<evidence type="ECO:0000256" key="1">
    <source>
        <dbReference type="ARBA" id="ARBA00004651"/>
    </source>
</evidence>
<protein>
    <recommendedName>
        <fullName evidence="9">Protein translocase subunit SecD</fullName>
    </recommendedName>
</protein>
<dbReference type="EMBL" id="VBAI01000147">
    <property type="protein sequence ID" value="TMJ09789.1"/>
    <property type="molecule type" value="Genomic_DNA"/>
</dbReference>
<dbReference type="InterPro" id="IPR022646">
    <property type="entry name" value="SecD/SecF_CS"/>
</dbReference>
<dbReference type="EMBL" id="VBAJ01000329">
    <property type="protein sequence ID" value="TMJ01207.1"/>
    <property type="molecule type" value="Genomic_DNA"/>
</dbReference>
<dbReference type="GO" id="GO:0006605">
    <property type="term" value="P:protein targeting"/>
    <property type="evidence" value="ECO:0007669"/>
    <property type="project" value="UniProtKB-UniRule"/>
</dbReference>
<reference evidence="15 16" key="1">
    <citation type="journal article" date="2019" name="Nat. Microbiol.">
        <title>Mediterranean grassland soil C-N compound turnover is dependent on rainfall and depth, and is mediated by genomically divergent microorganisms.</title>
        <authorList>
            <person name="Diamond S."/>
            <person name="Andeer P.F."/>
            <person name="Li Z."/>
            <person name="Crits-Christoph A."/>
            <person name="Burstein D."/>
            <person name="Anantharaman K."/>
            <person name="Lane K.R."/>
            <person name="Thomas B.C."/>
            <person name="Pan C."/>
            <person name="Northen T.R."/>
            <person name="Banfield J.F."/>
        </authorList>
    </citation>
    <scope>NUCLEOTIDE SEQUENCE [LARGE SCALE GENOMIC DNA]</scope>
    <source>
        <strain evidence="14">NP_1</strain>
        <strain evidence="13">NP_2</strain>
    </source>
</reference>
<evidence type="ECO:0000256" key="3">
    <source>
        <dbReference type="ARBA" id="ARBA00022475"/>
    </source>
</evidence>
<dbReference type="FunFam" id="1.20.1640.10:FF:000004">
    <property type="entry name" value="Protein translocase subunit SecD"/>
    <property type="match status" value="1"/>
</dbReference>
<dbReference type="GO" id="GO:0005886">
    <property type="term" value="C:plasma membrane"/>
    <property type="evidence" value="ECO:0007669"/>
    <property type="project" value="UniProtKB-SubCell"/>
</dbReference>
<dbReference type="HAMAP" id="MF_01463_B">
    <property type="entry name" value="SecD_B"/>
    <property type="match status" value="1"/>
</dbReference>
<dbReference type="InterPro" id="IPR054384">
    <property type="entry name" value="SecDF_P1_head"/>
</dbReference>
<accession>A0A537LP45</accession>
<dbReference type="InterPro" id="IPR048631">
    <property type="entry name" value="SecD_1st"/>
</dbReference>
<comment type="caution">
    <text evidence="9">Lacks conserved residue(s) required for the propagation of feature annotation.</text>
</comment>
<dbReference type="GO" id="GO:0065002">
    <property type="term" value="P:intracellular protein transmembrane transport"/>
    <property type="evidence" value="ECO:0007669"/>
    <property type="project" value="UniProtKB-UniRule"/>
</dbReference>
<evidence type="ECO:0000313" key="13">
    <source>
        <dbReference type="EMBL" id="TMJ01207.1"/>
    </source>
</evidence>
<feature type="domain" description="Protein export membrane protein SecD/SecF C-terminal" evidence="10">
    <location>
        <begin position="262"/>
        <end position="428"/>
    </location>
</feature>
<dbReference type="PANTHER" id="PTHR30081">
    <property type="entry name" value="PROTEIN-EXPORT MEMBRANE PROTEIN SEC"/>
    <property type="match status" value="1"/>
</dbReference>
<evidence type="ECO:0000256" key="5">
    <source>
        <dbReference type="ARBA" id="ARBA00022927"/>
    </source>
</evidence>
<evidence type="ECO:0000259" key="11">
    <source>
        <dbReference type="Pfam" id="PF21760"/>
    </source>
</evidence>
<keyword evidence="6 9" id="KW-1133">Transmembrane helix</keyword>
<name>A0A537LP45_9BACT</name>
<keyword evidence="5 9" id="KW-0653">Protein transport</keyword>
<organism evidence="14 15">
    <name type="scientific">Candidatus Segetimicrobium genomatis</name>
    <dbReference type="NCBI Taxonomy" id="2569760"/>
    <lineage>
        <taxon>Bacteria</taxon>
        <taxon>Bacillati</taxon>
        <taxon>Candidatus Sysuimicrobiota</taxon>
        <taxon>Candidatus Sysuimicrobiia</taxon>
        <taxon>Candidatus Sysuimicrobiales</taxon>
        <taxon>Candidatus Segetimicrobiaceae</taxon>
        <taxon>Candidatus Segetimicrobium</taxon>
    </lineage>
</organism>
<dbReference type="AlphaFoldDB" id="A0A537LP45"/>
<evidence type="ECO:0000313" key="15">
    <source>
        <dbReference type="Proteomes" id="UP000315217"/>
    </source>
</evidence>
<evidence type="ECO:0000256" key="6">
    <source>
        <dbReference type="ARBA" id="ARBA00022989"/>
    </source>
</evidence>
<evidence type="ECO:0000256" key="4">
    <source>
        <dbReference type="ARBA" id="ARBA00022692"/>
    </source>
</evidence>
<keyword evidence="3 9" id="KW-1003">Cell membrane</keyword>
<dbReference type="InterPro" id="IPR022813">
    <property type="entry name" value="SecD/SecF_arch_bac"/>
</dbReference>
<dbReference type="GO" id="GO:0043952">
    <property type="term" value="P:protein transport by the Sec complex"/>
    <property type="evidence" value="ECO:0007669"/>
    <property type="project" value="UniProtKB-UniRule"/>
</dbReference>
<dbReference type="InterPro" id="IPR005791">
    <property type="entry name" value="SecD"/>
</dbReference>
<sequence length="455" mass="48621">MRSRSWLRLLIIFIVAVAAFLIAFSPLRIVHWQPEVQAPKLRLNLGLDLQGGSHLVLEAQDSPAGPATPEAVDAALRVIQNRIDQLGVVEPTLERQGSRRIIVELPGIQDPQRAIDLIGKTALLEFVDTGTNPLPEHARWSSDGKTVTLPTPNSPAVPLEKKVILTGADLADAQAGFDQTTGQPIVNFQFKGPGARTFEEFTAKHIGQYLTIVLDNEVISSPVIRTTITGGRGQISGGFHDLTDARTLAVLLRGGALPVPVEVVENRTIGPLLGRDSIERSLRAGWIASVMVVLFMAMFYGFPGILADVALVLYVLLVLGVLVALKATLTLPGIAGIILSIGMAVDANVIIYEKVKEELRTGKTLWAALQSGWNRAFVTIVDSNVTTLLAALVLFVLGSGPIRGFAVTLSIGVLASMYTAITVTRALIDTAVAVGLERPITRMAGGRGRGAVERA</sequence>
<feature type="domain" description="Protein translocase subunit SecDF P1" evidence="11">
    <location>
        <begin position="72"/>
        <end position="128"/>
    </location>
</feature>
<feature type="transmembrane region" description="Helical" evidence="9">
    <location>
        <begin position="372"/>
        <end position="397"/>
    </location>
</feature>
<feature type="domain" description="SecDF P1 head subdomain" evidence="12">
    <location>
        <begin position="155"/>
        <end position="259"/>
    </location>
</feature>
<dbReference type="Pfam" id="PF07549">
    <property type="entry name" value="Sec_GG"/>
    <property type="match status" value="1"/>
</dbReference>
<evidence type="ECO:0000256" key="7">
    <source>
        <dbReference type="ARBA" id="ARBA00023010"/>
    </source>
</evidence>
<evidence type="ECO:0000259" key="12">
    <source>
        <dbReference type="Pfam" id="PF22599"/>
    </source>
</evidence>
<dbReference type="Proteomes" id="UP000318661">
    <property type="component" value="Unassembled WGS sequence"/>
</dbReference>
<keyword evidence="7 9" id="KW-0811">Translocation</keyword>
<comment type="subunit">
    <text evidence="9">Forms a complex with SecF. Part of the essential Sec protein translocation apparatus which comprises SecA, SecYEG and auxiliary proteins SecDF. Other proteins may also be involved.</text>
</comment>
<feature type="transmembrane region" description="Helical" evidence="9">
    <location>
        <begin position="404"/>
        <end position="428"/>
    </location>
</feature>
<dbReference type="Pfam" id="PF22599">
    <property type="entry name" value="SecDF_P1_head"/>
    <property type="match status" value="1"/>
</dbReference>
<evidence type="ECO:0000256" key="8">
    <source>
        <dbReference type="ARBA" id="ARBA00023136"/>
    </source>
</evidence>
<dbReference type="NCBIfam" id="TIGR00916">
    <property type="entry name" value="2A0604s01"/>
    <property type="match status" value="1"/>
</dbReference>
<feature type="transmembrane region" description="Helical" evidence="9">
    <location>
        <begin position="284"/>
        <end position="303"/>
    </location>
</feature>
<evidence type="ECO:0000313" key="16">
    <source>
        <dbReference type="Proteomes" id="UP000318661"/>
    </source>
</evidence>
<dbReference type="InterPro" id="IPR055344">
    <property type="entry name" value="SecD_SecF_C_bact"/>
</dbReference>
<comment type="function">
    <text evidence="9">Part of the Sec protein translocase complex. Interacts with the SecYEG preprotein conducting channel. SecDF uses the proton motive force (PMF) to complete protein translocation after the ATP-dependent function of SecA.</text>
</comment>
<feature type="transmembrane region" description="Helical" evidence="9">
    <location>
        <begin position="309"/>
        <end position="327"/>
    </location>
</feature>
<comment type="similarity">
    <text evidence="9">Belongs to the SecD/SecF family. SecD subfamily.</text>
</comment>
<gene>
    <name evidence="9 14" type="primary">secD</name>
    <name evidence="14" type="ORF">E6G98_08610</name>
    <name evidence="13" type="ORF">E6G99_12775</name>
</gene>
<evidence type="ECO:0000313" key="14">
    <source>
        <dbReference type="EMBL" id="TMJ09789.1"/>
    </source>
</evidence>
<dbReference type="Gene3D" id="1.20.1640.10">
    <property type="entry name" value="Multidrug efflux transporter AcrB transmembrane domain"/>
    <property type="match status" value="1"/>
</dbReference>
<dbReference type="GO" id="GO:0015450">
    <property type="term" value="F:protein-transporting ATPase activity"/>
    <property type="evidence" value="ECO:0007669"/>
    <property type="project" value="InterPro"/>
</dbReference>
<proteinExistence type="inferred from homology"/>
<evidence type="ECO:0000256" key="9">
    <source>
        <dbReference type="HAMAP-Rule" id="MF_01463"/>
    </source>
</evidence>
<dbReference type="Pfam" id="PF02355">
    <property type="entry name" value="SecD_SecF_C"/>
    <property type="match status" value="1"/>
</dbReference>
<dbReference type="SUPFAM" id="SSF82866">
    <property type="entry name" value="Multidrug efflux transporter AcrB transmembrane domain"/>
    <property type="match status" value="1"/>
</dbReference>